<keyword evidence="1" id="KW-0812">Transmembrane</keyword>
<dbReference type="Proteomes" id="UP000184611">
    <property type="component" value="Unassembled WGS sequence"/>
</dbReference>
<reference evidence="3" key="1">
    <citation type="submission" date="2016-12" db="EMBL/GenBank/DDBJ databases">
        <authorList>
            <person name="Varghese N."/>
            <person name="Submissions S."/>
        </authorList>
    </citation>
    <scope>NUCLEOTIDE SEQUENCE [LARGE SCALE GENOMIC DNA]</scope>
    <source>
        <strain evidence="3">DSM 18830</strain>
    </source>
</reference>
<keyword evidence="1" id="KW-1133">Transmembrane helix</keyword>
<keyword evidence="1" id="KW-0472">Membrane</keyword>
<organism evidence="2 3">
    <name type="scientific">Flavobacterium cucumis</name>
    <dbReference type="NCBI Taxonomy" id="416016"/>
    <lineage>
        <taxon>Bacteria</taxon>
        <taxon>Pseudomonadati</taxon>
        <taxon>Bacteroidota</taxon>
        <taxon>Flavobacteriia</taxon>
        <taxon>Flavobacteriales</taxon>
        <taxon>Flavobacteriaceae</taxon>
        <taxon>Flavobacterium</taxon>
    </lineage>
</organism>
<name>A0A1M7ZTV4_9FLAO</name>
<evidence type="ECO:0000256" key="1">
    <source>
        <dbReference type="SAM" id="Phobius"/>
    </source>
</evidence>
<accession>A0A1M7ZTV4</accession>
<feature type="transmembrane region" description="Helical" evidence="1">
    <location>
        <begin position="32"/>
        <end position="53"/>
    </location>
</feature>
<feature type="transmembrane region" description="Helical" evidence="1">
    <location>
        <begin position="7"/>
        <end position="26"/>
    </location>
</feature>
<protein>
    <submittedName>
        <fullName evidence="2">Uncharacterized protein</fullName>
    </submittedName>
</protein>
<feature type="transmembrane region" description="Helical" evidence="1">
    <location>
        <begin position="65"/>
        <end position="88"/>
    </location>
</feature>
<proteinExistence type="predicted"/>
<dbReference type="STRING" id="416016.SAMN05443547_0660"/>
<evidence type="ECO:0000313" key="2">
    <source>
        <dbReference type="EMBL" id="SHO72329.1"/>
    </source>
</evidence>
<evidence type="ECO:0000313" key="3">
    <source>
        <dbReference type="Proteomes" id="UP000184611"/>
    </source>
</evidence>
<feature type="transmembrane region" description="Helical" evidence="1">
    <location>
        <begin position="100"/>
        <end position="119"/>
    </location>
</feature>
<keyword evidence="3" id="KW-1185">Reference proteome</keyword>
<sequence length="122" mass="14099">MFIYIKSFLAVLIVGIAHFFYCQFFVTDFNSSNFLVSYLSQAVLTFLILLGLIQIEKNAKEQLGYVFLGLTSAKVIASYLILTQFLFLTQPIPKEVKINFFVIFLIFLCLDAYFVIRLLNKK</sequence>
<dbReference type="EMBL" id="FRYK01000001">
    <property type="protein sequence ID" value="SHO72329.1"/>
    <property type="molecule type" value="Genomic_DNA"/>
</dbReference>
<dbReference type="AlphaFoldDB" id="A0A1M7ZTV4"/>
<gene>
    <name evidence="2" type="ORF">SAMN05443547_0660</name>
</gene>